<evidence type="ECO:0000256" key="1">
    <source>
        <dbReference type="SAM" id="SignalP"/>
    </source>
</evidence>
<reference evidence="2" key="1">
    <citation type="journal article" date="2021" name="Proc. Natl. Acad. Sci. U.S.A.">
        <title>Three genomes in the algal genus Volvox reveal the fate of a haploid sex-determining region after a transition to homothallism.</title>
        <authorList>
            <person name="Yamamoto K."/>
            <person name="Hamaji T."/>
            <person name="Kawai-Toyooka H."/>
            <person name="Matsuzaki R."/>
            <person name="Takahashi F."/>
            <person name="Nishimura Y."/>
            <person name="Kawachi M."/>
            <person name="Noguchi H."/>
            <person name="Minakuchi Y."/>
            <person name="Umen J.G."/>
            <person name="Toyoda A."/>
            <person name="Nozaki H."/>
        </authorList>
    </citation>
    <scope>NUCLEOTIDE SEQUENCE</scope>
    <source>
        <strain evidence="2">NIES-3780</strain>
    </source>
</reference>
<sequence length="106" mass="11858">KGSKWAHLQAVALKVFWWCKANQVQLSVAWIPREQNVVADFFSKIRESCDWSCRQTGFNGWIGGGDLIQSTGLLRTITSSWSASIRCFIAQGQKPSTASHSTGRER</sequence>
<proteinExistence type="predicted"/>
<dbReference type="EMBL" id="BNCO01000003">
    <property type="protein sequence ID" value="GIL45685.1"/>
    <property type="molecule type" value="Genomic_DNA"/>
</dbReference>
<protein>
    <recommendedName>
        <fullName evidence="4">RNase H type-1 domain-containing protein</fullName>
    </recommendedName>
</protein>
<name>A0A8J4AQQ7_9CHLO</name>
<feature type="signal peptide" evidence="1">
    <location>
        <begin position="1"/>
        <end position="21"/>
    </location>
</feature>
<dbReference type="AlphaFoldDB" id="A0A8J4AQQ7"/>
<evidence type="ECO:0000313" key="3">
    <source>
        <dbReference type="Proteomes" id="UP000747399"/>
    </source>
</evidence>
<gene>
    <name evidence="2" type="ORF">Vafri_2880</name>
</gene>
<organism evidence="2 3">
    <name type="scientific">Volvox africanus</name>
    <dbReference type="NCBI Taxonomy" id="51714"/>
    <lineage>
        <taxon>Eukaryota</taxon>
        <taxon>Viridiplantae</taxon>
        <taxon>Chlorophyta</taxon>
        <taxon>core chlorophytes</taxon>
        <taxon>Chlorophyceae</taxon>
        <taxon>CS clade</taxon>
        <taxon>Chlamydomonadales</taxon>
        <taxon>Volvocaceae</taxon>
        <taxon>Volvox</taxon>
    </lineage>
</organism>
<keyword evidence="3" id="KW-1185">Reference proteome</keyword>
<feature type="non-terminal residue" evidence="2">
    <location>
        <position position="1"/>
    </location>
</feature>
<feature type="chain" id="PRO_5035165320" description="RNase H type-1 domain-containing protein" evidence="1">
    <location>
        <begin position="22"/>
        <end position="106"/>
    </location>
</feature>
<keyword evidence="1" id="KW-0732">Signal</keyword>
<dbReference type="Proteomes" id="UP000747399">
    <property type="component" value="Unassembled WGS sequence"/>
</dbReference>
<accession>A0A8J4AQQ7</accession>
<comment type="caution">
    <text evidence="2">The sequence shown here is derived from an EMBL/GenBank/DDBJ whole genome shotgun (WGS) entry which is preliminary data.</text>
</comment>
<evidence type="ECO:0008006" key="4">
    <source>
        <dbReference type="Google" id="ProtNLM"/>
    </source>
</evidence>
<feature type="non-terminal residue" evidence="2">
    <location>
        <position position="106"/>
    </location>
</feature>
<evidence type="ECO:0000313" key="2">
    <source>
        <dbReference type="EMBL" id="GIL45685.1"/>
    </source>
</evidence>